<dbReference type="AlphaFoldDB" id="A0A1I0G8P4"/>
<accession>A0A1I0G8P4</accession>
<evidence type="ECO:0000313" key="3">
    <source>
        <dbReference type="Proteomes" id="UP000199820"/>
    </source>
</evidence>
<dbReference type="eggNOG" id="COG5015">
    <property type="taxonomic scope" value="Bacteria"/>
</dbReference>
<reference evidence="2 3" key="1">
    <citation type="submission" date="2016-10" db="EMBL/GenBank/DDBJ databases">
        <authorList>
            <person name="de Groot N.N."/>
        </authorList>
    </citation>
    <scope>NUCLEOTIDE SEQUENCE [LARGE SCALE GENOMIC DNA]</scope>
    <source>
        <strain evidence="2 3">KH1P1</strain>
    </source>
</reference>
<sequence>MEKVFEFLKKAGTWYLATVDDAGEPHVRPFGAQNIFEGKLYIQTGLKKNVAKQMLAHPKVAISGMADGKWIRLNAEAVLDERAEAQQAMLDANPTLKKMYAVGDGNTAVFYLKNATAVFCSFTEEPETITF</sequence>
<organism evidence="2 3">
    <name type="scientific">[Clostridium] aminophilum</name>
    <dbReference type="NCBI Taxonomy" id="1526"/>
    <lineage>
        <taxon>Bacteria</taxon>
        <taxon>Bacillati</taxon>
        <taxon>Bacillota</taxon>
        <taxon>Clostridia</taxon>
        <taxon>Lachnospirales</taxon>
        <taxon>Lachnospiraceae</taxon>
    </lineage>
</organism>
<evidence type="ECO:0000313" key="2">
    <source>
        <dbReference type="EMBL" id="SET67012.1"/>
    </source>
</evidence>
<dbReference type="Pfam" id="PF01243">
    <property type="entry name" value="PNPOx_N"/>
    <property type="match status" value="1"/>
</dbReference>
<dbReference type="SUPFAM" id="SSF50475">
    <property type="entry name" value="FMN-binding split barrel"/>
    <property type="match status" value="1"/>
</dbReference>
<dbReference type="EMBL" id="FOIL01000031">
    <property type="protein sequence ID" value="SET67012.1"/>
    <property type="molecule type" value="Genomic_DNA"/>
</dbReference>
<dbReference type="InterPro" id="IPR012349">
    <property type="entry name" value="Split_barrel_FMN-bd"/>
</dbReference>
<gene>
    <name evidence="2" type="ORF">SAMN04487771_103124</name>
</gene>
<dbReference type="OrthoDB" id="9792542at2"/>
<evidence type="ECO:0000259" key="1">
    <source>
        <dbReference type="Pfam" id="PF01243"/>
    </source>
</evidence>
<dbReference type="Gene3D" id="2.30.110.10">
    <property type="entry name" value="Electron Transport, Fmn-binding Protein, Chain A"/>
    <property type="match status" value="1"/>
</dbReference>
<dbReference type="InterPro" id="IPR011576">
    <property type="entry name" value="Pyridox_Oxase_N"/>
</dbReference>
<dbReference type="RefSeq" id="WP_074649825.1">
    <property type="nucleotide sequence ID" value="NZ_FOIL01000031.1"/>
</dbReference>
<keyword evidence="3" id="KW-1185">Reference proteome</keyword>
<protein>
    <submittedName>
        <fullName evidence="2">Uncharacterized protein, pyridoxamine 5'-phosphate oxidase (PNPOx-like) family</fullName>
    </submittedName>
</protein>
<dbReference type="STRING" id="1526.SAMN02910262_02536"/>
<dbReference type="Proteomes" id="UP000199820">
    <property type="component" value="Unassembled WGS sequence"/>
</dbReference>
<feature type="domain" description="Pyridoxamine 5'-phosphate oxidase N-terminal" evidence="1">
    <location>
        <begin position="2"/>
        <end position="99"/>
    </location>
</feature>
<proteinExistence type="predicted"/>
<name>A0A1I0G8P4_9FIRM</name>